<proteinExistence type="predicted"/>
<organism evidence="1">
    <name type="scientific">marine sediment metagenome</name>
    <dbReference type="NCBI Taxonomy" id="412755"/>
    <lineage>
        <taxon>unclassified sequences</taxon>
        <taxon>metagenomes</taxon>
        <taxon>ecological metagenomes</taxon>
    </lineage>
</organism>
<evidence type="ECO:0000313" key="1">
    <source>
        <dbReference type="EMBL" id="GAI60357.1"/>
    </source>
</evidence>
<dbReference type="AlphaFoldDB" id="X1PVP7"/>
<reference evidence="1" key="1">
    <citation type="journal article" date="2014" name="Front. Microbiol.">
        <title>High frequency of phylogenetically diverse reductive dehalogenase-homologous genes in deep subseafloor sedimentary metagenomes.</title>
        <authorList>
            <person name="Kawai M."/>
            <person name="Futagami T."/>
            <person name="Toyoda A."/>
            <person name="Takaki Y."/>
            <person name="Nishi S."/>
            <person name="Hori S."/>
            <person name="Arai W."/>
            <person name="Tsubouchi T."/>
            <person name="Morono Y."/>
            <person name="Uchiyama I."/>
            <person name="Ito T."/>
            <person name="Fujiyama A."/>
            <person name="Inagaki F."/>
            <person name="Takami H."/>
        </authorList>
    </citation>
    <scope>NUCLEOTIDE SEQUENCE</scope>
    <source>
        <strain evidence="1">Expedition CK06-06</strain>
    </source>
</reference>
<gene>
    <name evidence="1" type="ORF">S12H4_04708</name>
</gene>
<comment type="caution">
    <text evidence="1">The sequence shown here is derived from an EMBL/GenBank/DDBJ whole genome shotgun (WGS) entry which is preliminary data.</text>
</comment>
<feature type="non-terminal residue" evidence="1">
    <location>
        <position position="63"/>
    </location>
</feature>
<dbReference type="EMBL" id="BARW01001486">
    <property type="protein sequence ID" value="GAI60357.1"/>
    <property type="molecule type" value="Genomic_DNA"/>
</dbReference>
<sequence>MPNQYTEKIDPLVRFWQKVKIQDNGCWEWTGGNSGEGYGGFSFNSHWVRAHRFAYELLAGPIP</sequence>
<accession>X1PVP7</accession>
<name>X1PVP7_9ZZZZ</name>
<protein>
    <submittedName>
        <fullName evidence="1">Uncharacterized protein</fullName>
    </submittedName>
</protein>